<feature type="region of interest" description="Disordered" evidence="1">
    <location>
        <begin position="88"/>
        <end position="119"/>
    </location>
</feature>
<dbReference type="HOGENOM" id="CLU_987764_0_0_1"/>
<dbReference type="FunCoup" id="G0MET9">
    <property type="interactions" value="1898"/>
</dbReference>
<dbReference type="eggNOG" id="ENOG502THRK">
    <property type="taxonomic scope" value="Eukaryota"/>
</dbReference>
<evidence type="ECO:0000313" key="3">
    <source>
        <dbReference type="Proteomes" id="UP000008068"/>
    </source>
</evidence>
<dbReference type="Proteomes" id="UP000008068">
    <property type="component" value="Unassembled WGS sequence"/>
</dbReference>
<dbReference type="Pfam" id="PF04370">
    <property type="entry name" value="DUF508"/>
    <property type="match status" value="1"/>
</dbReference>
<dbReference type="OMA" id="RYQFSTH"/>
<gene>
    <name evidence="2" type="ORF">CAEBREN_21595</name>
</gene>
<reference evidence="3" key="1">
    <citation type="submission" date="2011-07" db="EMBL/GenBank/DDBJ databases">
        <authorList>
            <consortium name="Caenorhabditis brenneri Sequencing and Analysis Consortium"/>
            <person name="Wilson R.K."/>
        </authorList>
    </citation>
    <scope>NUCLEOTIDE SEQUENCE [LARGE SCALE GENOMIC DNA]</scope>
    <source>
        <strain evidence="3">PB2801</strain>
    </source>
</reference>
<organism evidence="3">
    <name type="scientific">Caenorhabditis brenneri</name>
    <name type="common">Nematode worm</name>
    <dbReference type="NCBI Taxonomy" id="135651"/>
    <lineage>
        <taxon>Eukaryota</taxon>
        <taxon>Metazoa</taxon>
        <taxon>Ecdysozoa</taxon>
        <taxon>Nematoda</taxon>
        <taxon>Chromadorea</taxon>
        <taxon>Rhabditida</taxon>
        <taxon>Rhabditina</taxon>
        <taxon>Rhabditomorpha</taxon>
        <taxon>Rhabditoidea</taxon>
        <taxon>Rhabditidae</taxon>
        <taxon>Peloderinae</taxon>
        <taxon>Caenorhabditis</taxon>
    </lineage>
</organism>
<dbReference type="InParanoid" id="G0MET9"/>
<protein>
    <submittedName>
        <fullName evidence="2">Uncharacterized protein</fullName>
    </submittedName>
</protein>
<feature type="compositionally biased region" description="Low complexity" evidence="1">
    <location>
        <begin position="88"/>
        <end position="105"/>
    </location>
</feature>
<name>G0MET9_CAEBE</name>
<dbReference type="OrthoDB" id="5834137at2759"/>
<dbReference type="EMBL" id="GL379791">
    <property type="protein sequence ID" value="EGT52112.1"/>
    <property type="molecule type" value="Genomic_DNA"/>
</dbReference>
<evidence type="ECO:0000313" key="2">
    <source>
        <dbReference type="EMBL" id="EGT52112.1"/>
    </source>
</evidence>
<proteinExistence type="predicted"/>
<evidence type="ECO:0000256" key="1">
    <source>
        <dbReference type="SAM" id="MobiDB-lite"/>
    </source>
</evidence>
<dbReference type="InterPro" id="IPR007465">
    <property type="entry name" value="DUF508"/>
</dbReference>
<sequence length="284" mass="31976">MPTEYDDVTGQEHLPKFLKFIADQRYQYSRRKHTTEVTPEGIEHNYSLQLSCQPFKNQKKTEEYSNMSTLNQPFECSDDLISQISSTTTSEMKSISSKSRSPVASMKELKKKRTENAPSSEQYITLPTITPTVSTKSSSCESKASNVSSSSDSSYVSIPISIPKCTYSSVNMKSTRSGKYVMMVHVKFVFLHLDKSHRLAQSCFSDEFPSDCLLQGVMCSFYDSCNRQLKNTGNKLNPRVSYCVGKLNYLNSKPLMKEDLKKSLAELARTSTVVQFSLIANNAD</sequence>
<accession>G0MET9</accession>
<dbReference type="AlphaFoldDB" id="G0MET9"/>
<dbReference type="STRING" id="135651.G0MET9"/>
<keyword evidence="3" id="KW-1185">Reference proteome</keyword>